<proteinExistence type="inferred from homology"/>
<dbReference type="SUPFAM" id="SSF52402">
    <property type="entry name" value="Adenine nucleotide alpha hydrolases-like"/>
    <property type="match status" value="1"/>
</dbReference>
<comment type="catalytic activity">
    <reaction evidence="7">
        <text>L-aspartate + L-glutamine + ATP + H2O = L-asparagine + L-glutamate + AMP + diphosphate + H(+)</text>
        <dbReference type="Rhea" id="RHEA:12228"/>
        <dbReference type="ChEBI" id="CHEBI:15377"/>
        <dbReference type="ChEBI" id="CHEBI:15378"/>
        <dbReference type="ChEBI" id="CHEBI:29985"/>
        <dbReference type="ChEBI" id="CHEBI:29991"/>
        <dbReference type="ChEBI" id="CHEBI:30616"/>
        <dbReference type="ChEBI" id="CHEBI:33019"/>
        <dbReference type="ChEBI" id="CHEBI:58048"/>
        <dbReference type="ChEBI" id="CHEBI:58359"/>
        <dbReference type="ChEBI" id="CHEBI:456215"/>
        <dbReference type="EC" id="6.3.5.4"/>
    </reaction>
</comment>
<dbReference type="Gene3D" id="3.60.20.10">
    <property type="entry name" value="Glutamine Phosphoribosylpyrophosphate, subunit 1, domain 1"/>
    <property type="match status" value="1"/>
</dbReference>
<evidence type="ECO:0000256" key="10">
    <source>
        <dbReference type="PIRSR" id="PIRSR001589-3"/>
    </source>
</evidence>
<reference evidence="12" key="1">
    <citation type="journal article" date="2020" name="mSystems">
        <title>Genome- and Community-Level Interaction Insights into Carbon Utilization and Element Cycling Functions of Hydrothermarchaeota in Hydrothermal Sediment.</title>
        <authorList>
            <person name="Zhou Z."/>
            <person name="Liu Y."/>
            <person name="Xu W."/>
            <person name="Pan J."/>
            <person name="Luo Z.H."/>
            <person name="Li M."/>
        </authorList>
    </citation>
    <scope>NUCLEOTIDE SEQUENCE [LARGE SCALE GENOMIC DNA]</scope>
    <source>
        <strain evidence="12">SpSt-477</strain>
    </source>
</reference>
<dbReference type="GO" id="GO:0005829">
    <property type="term" value="C:cytosol"/>
    <property type="evidence" value="ECO:0007669"/>
    <property type="project" value="TreeGrafter"/>
</dbReference>
<dbReference type="PANTHER" id="PTHR43284">
    <property type="entry name" value="ASPARAGINE SYNTHETASE (GLUTAMINE-HYDROLYZING)"/>
    <property type="match status" value="1"/>
</dbReference>
<dbReference type="GO" id="GO:0006529">
    <property type="term" value="P:asparagine biosynthetic process"/>
    <property type="evidence" value="ECO:0007669"/>
    <property type="project" value="UniProtKB-KW"/>
</dbReference>
<evidence type="ECO:0000256" key="7">
    <source>
        <dbReference type="ARBA" id="ARBA00048741"/>
    </source>
</evidence>
<dbReference type="GO" id="GO:0004066">
    <property type="term" value="F:asparagine synthase (glutamine-hydrolyzing) activity"/>
    <property type="evidence" value="ECO:0007669"/>
    <property type="project" value="UniProtKB-EC"/>
</dbReference>
<evidence type="ECO:0000256" key="5">
    <source>
        <dbReference type="ARBA" id="ARBA00022840"/>
    </source>
</evidence>
<sequence>MCGICGIWHFEKGRRPEMGRIEAMCTAMRHRGPDAEGSHIGDGIGMGHRRLSIIDLATGDQPMHLSHNGRSLVLVFNGEIYNYRILRSELSQKGAVFTTSSDTEVILWAWFHWGPSCVERLRGMFAFALYDETADILFLARDRLGIKPLYVAQTPQALLFASEIRALLASGRISADLNRDVLDAFLSLGYVPGEETLFAGIHKLPPGNWMLCRRSKTPEIRRYWDLADTPPAAAASYSDACRKLKHLLAETVSMHLMSDVPLGVFLSGGLDSSLICALAARESGSRIQTFSVGYEGAPEANELAYARIAAKAVGTDHHEFILSPGQFRDLIPELVETSEEPIVETAAIALHQIAKAARPHATVLLSGEGADEVFAGYGIYAKMLALERLHRLAALFPKLSVERLNDERLLKYIDWVRQPLDFRFRGTSADLTPSIRRRFYTKTLLAASERSAYIERAFGRLFKNVSGRTALSKMLYVDTCTWLVDDLLLKADKMTMAASIELRVPFLDHVVVEWAFGLPDDFKRNGRSTKRILRDIAGSMLPDILLKRPKMGFAVPTKRWFSTDLIAHARKALSKQSFRRLDLFEPGYIDTVLNRHEAGKGDYSRRIFSLLVLQAWIERYVPGWRS</sequence>
<keyword evidence="5 9" id="KW-0067">ATP-binding</keyword>
<keyword evidence="12" id="KW-0436">Ligase</keyword>
<keyword evidence="8" id="KW-0028">Amino-acid biosynthesis</keyword>
<dbReference type="Pfam" id="PF13537">
    <property type="entry name" value="GATase_7"/>
    <property type="match status" value="1"/>
</dbReference>
<dbReference type="EMBL" id="DSUH01000186">
    <property type="protein sequence ID" value="HGU32754.1"/>
    <property type="molecule type" value="Genomic_DNA"/>
</dbReference>
<dbReference type="CDD" id="cd01991">
    <property type="entry name" value="Asn_synthase_B_C"/>
    <property type="match status" value="1"/>
</dbReference>
<dbReference type="Pfam" id="PF00733">
    <property type="entry name" value="Asn_synthase"/>
    <property type="match status" value="1"/>
</dbReference>
<dbReference type="PANTHER" id="PTHR43284:SF1">
    <property type="entry name" value="ASPARAGINE SYNTHETASE"/>
    <property type="match status" value="1"/>
</dbReference>
<gene>
    <name evidence="12" type="primary">asnB</name>
    <name evidence="12" type="ORF">ENS29_07855</name>
</gene>
<dbReference type="InterPro" id="IPR017932">
    <property type="entry name" value="GATase_2_dom"/>
</dbReference>
<protein>
    <recommendedName>
        <fullName evidence="3">asparagine synthase (glutamine-hydrolyzing)</fullName>
        <ecNumber evidence="3">6.3.5.4</ecNumber>
    </recommendedName>
</protein>
<feature type="active site" description="For GATase activity" evidence="8">
    <location>
        <position position="2"/>
    </location>
</feature>
<dbReference type="InterPro" id="IPR014729">
    <property type="entry name" value="Rossmann-like_a/b/a_fold"/>
</dbReference>
<dbReference type="GO" id="GO:0005524">
    <property type="term" value="F:ATP binding"/>
    <property type="evidence" value="ECO:0007669"/>
    <property type="project" value="UniProtKB-KW"/>
</dbReference>
<dbReference type="Gene3D" id="3.40.50.620">
    <property type="entry name" value="HUPs"/>
    <property type="match status" value="1"/>
</dbReference>
<dbReference type="InterPro" id="IPR029055">
    <property type="entry name" value="Ntn_hydrolases_N"/>
</dbReference>
<dbReference type="InterPro" id="IPR033738">
    <property type="entry name" value="AsnB_N"/>
</dbReference>
<accession>A0A7C4RRL2</accession>
<evidence type="ECO:0000256" key="4">
    <source>
        <dbReference type="ARBA" id="ARBA00022741"/>
    </source>
</evidence>
<dbReference type="InterPro" id="IPR006426">
    <property type="entry name" value="Asn_synth_AEB"/>
</dbReference>
<dbReference type="AlphaFoldDB" id="A0A7C4RRL2"/>
<organism evidence="12">
    <name type="scientific">Desulfatirhabdium butyrativorans</name>
    <dbReference type="NCBI Taxonomy" id="340467"/>
    <lineage>
        <taxon>Bacteria</taxon>
        <taxon>Pseudomonadati</taxon>
        <taxon>Thermodesulfobacteriota</taxon>
        <taxon>Desulfobacteria</taxon>
        <taxon>Desulfobacterales</taxon>
        <taxon>Desulfatirhabdiaceae</taxon>
        <taxon>Desulfatirhabdium</taxon>
    </lineage>
</organism>
<evidence type="ECO:0000256" key="3">
    <source>
        <dbReference type="ARBA" id="ARBA00012737"/>
    </source>
</evidence>
<dbReference type="NCBIfam" id="TIGR01536">
    <property type="entry name" value="asn_synth_AEB"/>
    <property type="match status" value="1"/>
</dbReference>
<evidence type="ECO:0000256" key="1">
    <source>
        <dbReference type="ARBA" id="ARBA00005187"/>
    </source>
</evidence>
<evidence type="ECO:0000256" key="2">
    <source>
        <dbReference type="ARBA" id="ARBA00005752"/>
    </source>
</evidence>
<feature type="domain" description="Glutamine amidotransferase type-2" evidence="11">
    <location>
        <begin position="2"/>
        <end position="215"/>
    </location>
</feature>
<evidence type="ECO:0000256" key="8">
    <source>
        <dbReference type="PIRSR" id="PIRSR001589-1"/>
    </source>
</evidence>
<evidence type="ECO:0000259" key="11">
    <source>
        <dbReference type="PROSITE" id="PS51278"/>
    </source>
</evidence>
<dbReference type="PIRSF" id="PIRSF001589">
    <property type="entry name" value="Asn_synthetase_glu-h"/>
    <property type="match status" value="1"/>
</dbReference>
<evidence type="ECO:0000256" key="9">
    <source>
        <dbReference type="PIRSR" id="PIRSR001589-2"/>
    </source>
</evidence>
<keyword evidence="8" id="KW-0061">Asparagine biosynthesis</keyword>
<dbReference type="InterPro" id="IPR051786">
    <property type="entry name" value="ASN_synthetase/amidase"/>
</dbReference>
<keyword evidence="6 8" id="KW-0315">Glutamine amidotransferase</keyword>
<comment type="pathway">
    <text evidence="1">Amino-acid biosynthesis; L-asparagine biosynthesis; L-asparagine from L-aspartate (L-Gln route): step 1/1.</text>
</comment>
<comment type="similarity">
    <text evidence="2">Belongs to the asparagine synthetase family.</text>
</comment>
<dbReference type="InterPro" id="IPR001962">
    <property type="entry name" value="Asn_synthase"/>
</dbReference>
<feature type="binding site" evidence="9">
    <location>
        <begin position="366"/>
        <end position="367"/>
    </location>
    <ligand>
        <name>ATP</name>
        <dbReference type="ChEBI" id="CHEBI:30616"/>
    </ligand>
</feature>
<keyword evidence="4 9" id="KW-0547">Nucleotide-binding</keyword>
<dbReference type="EC" id="6.3.5.4" evidence="3"/>
<evidence type="ECO:0000256" key="6">
    <source>
        <dbReference type="ARBA" id="ARBA00022962"/>
    </source>
</evidence>
<evidence type="ECO:0000313" key="12">
    <source>
        <dbReference type="EMBL" id="HGU32754.1"/>
    </source>
</evidence>
<feature type="binding site" evidence="9">
    <location>
        <position position="102"/>
    </location>
    <ligand>
        <name>L-glutamine</name>
        <dbReference type="ChEBI" id="CHEBI:58359"/>
    </ligand>
</feature>
<feature type="binding site" evidence="9">
    <location>
        <position position="292"/>
    </location>
    <ligand>
        <name>ATP</name>
        <dbReference type="ChEBI" id="CHEBI:30616"/>
    </ligand>
</feature>
<dbReference type="SUPFAM" id="SSF56235">
    <property type="entry name" value="N-terminal nucleophile aminohydrolases (Ntn hydrolases)"/>
    <property type="match status" value="1"/>
</dbReference>
<name>A0A7C4RRL2_9BACT</name>
<dbReference type="PROSITE" id="PS51278">
    <property type="entry name" value="GATASE_TYPE_2"/>
    <property type="match status" value="1"/>
</dbReference>
<feature type="site" description="Important for beta-aspartyl-AMP intermediate formation" evidence="10">
    <location>
        <position position="368"/>
    </location>
</feature>
<comment type="caution">
    <text evidence="12">The sequence shown here is derived from an EMBL/GenBank/DDBJ whole genome shotgun (WGS) entry which is preliminary data.</text>
</comment>
<dbReference type="CDD" id="cd00712">
    <property type="entry name" value="AsnB"/>
    <property type="match status" value="1"/>
</dbReference>